<protein>
    <submittedName>
        <fullName evidence="1">Arginine deiminase-related protein</fullName>
    </submittedName>
</protein>
<dbReference type="PIRSF" id="PIRSF028188">
    <property type="entry name" value="Amdntrnsf_FN0238"/>
    <property type="match status" value="1"/>
</dbReference>
<dbReference type="SUPFAM" id="SSF55909">
    <property type="entry name" value="Pentein"/>
    <property type="match status" value="1"/>
</dbReference>
<organism evidence="1 2">
    <name type="scientific">Porphyromonas miyakawae</name>
    <dbReference type="NCBI Taxonomy" id="3137470"/>
    <lineage>
        <taxon>Bacteria</taxon>
        <taxon>Pseudomonadati</taxon>
        <taxon>Bacteroidota</taxon>
        <taxon>Bacteroidia</taxon>
        <taxon>Bacteroidales</taxon>
        <taxon>Porphyromonadaceae</taxon>
        <taxon>Porphyromonas</taxon>
    </lineage>
</organism>
<accession>A0ABQ0E2V1</accession>
<dbReference type="RefSeq" id="WP_411915830.1">
    <property type="nucleotide sequence ID" value="NZ_BAAFSF010000004.1"/>
</dbReference>
<name>A0ABQ0E2V1_9PORP</name>
<dbReference type="EMBL" id="BAAFSF010000004">
    <property type="protein sequence ID" value="GAB1252060.1"/>
    <property type="molecule type" value="Genomic_DNA"/>
</dbReference>
<sequence>MIQRRQNTGRVLMVRPAFFGFNEDTASNNHFQQRPLSSDDLTHKAQEEFDAYVSLLRNAGVEVIVVQDNNEPPTPDAVFPNNWFSTHVTGELVLYPMFAPNRQLERKQQILLTIGMMPGITKIFNLSGFEKEHLFLEGTGSMCLDRVNRVVYCCASERSAAPVLKEFCDEMEYQTVFFHASDNEGSPIYHTNVMMSVARDYAVVCMESIRNAEERERVSAAFAATGHDLLPISVEQMNHFAGNMIELVNQSGERLMVMSQSAEQSLTDEQKSFILSKGRIIAPNLHTIETIGGGSARCMIAEIFV</sequence>
<gene>
    <name evidence="1" type="ORF">Tsumi_11660</name>
</gene>
<comment type="caution">
    <text evidence="1">The sequence shown here is derived from an EMBL/GenBank/DDBJ whole genome shotgun (WGS) entry which is preliminary data.</text>
</comment>
<proteinExistence type="predicted"/>
<reference evidence="1 2" key="1">
    <citation type="journal article" date="2025" name="Int. J. Syst. Evol. Microbiol.">
        <title>Desulfovibrio falkowii sp. nov., Porphyromonas miyakawae sp. nov., Mediterraneibacter flintii sp. nov. and Owariibacterium komagatae gen. nov., sp. nov., isolated from human faeces.</title>
        <authorList>
            <person name="Hamaguchi T."/>
            <person name="Ohara M."/>
            <person name="Hisatomi A."/>
            <person name="Sekiguchi K."/>
            <person name="Takeda J.I."/>
            <person name="Ueyama J."/>
            <person name="Ito M."/>
            <person name="Nishiwaki H."/>
            <person name="Ogi T."/>
            <person name="Hirayama M."/>
            <person name="Ohkuma M."/>
            <person name="Sakamoto M."/>
            <person name="Ohno K."/>
        </authorList>
    </citation>
    <scope>NUCLEOTIDE SEQUENCE [LARGE SCALE GENOMIC DNA]</scope>
    <source>
        <strain evidence="1 2">13CB11C</strain>
    </source>
</reference>
<dbReference type="NCBIfam" id="NF046062">
    <property type="entry name" value="citrull_CtlX"/>
    <property type="match status" value="1"/>
</dbReference>
<keyword evidence="2" id="KW-1185">Reference proteome</keyword>
<dbReference type="PANTHER" id="PTHR43224">
    <property type="entry name" value="AMIDINOTRANSFERASE"/>
    <property type="match status" value="1"/>
</dbReference>
<dbReference type="Gene3D" id="3.75.10.10">
    <property type="entry name" value="L-arginine/glycine Amidinotransferase, Chain A"/>
    <property type="match status" value="1"/>
</dbReference>
<evidence type="ECO:0000313" key="1">
    <source>
        <dbReference type="EMBL" id="GAB1252060.1"/>
    </source>
</evidence>
<dbReference type="InterPro" id="IPR014541">
    <property type="entry name" value="Amdntrnsf_FN0238"/>
</dbReference>
<evidence type="ECO:0000313" key="2">
    <source>
        <dbReference type="Proteomes" id="UP001628220"/>
    </source>
</evidence>
<dbReference type="Proteomes" id="UP001628220">
    <property type="component" value="Unassembled WGS sequence"/>
</dbReference>
<dbReference type="Pfam" id="PF19420">
    <property type="entry name" value="DDAH_eukar"/>
    <property type="match status" value="1"/>
</dbReference>
<dbReference type="PANTHER" id="PTHR43224:SF1">
    <property type="entry name" value="AMIDINOTRANSFERASE"/>
    <property type="match status" value="1"/>
</dbReference>